<sequence>MKSQHVVLRPARLQDRDDLFPIARDFATSFDVDRGHFTENFPALLEDDAAWLGVGEADGNLIAYLLGFDHLTFFANGRVSWVEEVTVIESWRGQGVGAALMSEFETWAKSRGSRLVALATRRAAPFYQAIGYEESATYFRRLL</sequence>
<dbReference type="InterPro" id="IPR016181">
    <property type="entry name" value="Acyl_CoA_acyltransferase"/>
</dbReference>
<dbReference type="PROSITE" id="PS51186">
    <property type="entry name" value="GNAT"/>
    <property type="match status" value="1"/>
</dbReference>
<evidence type="ECO:0000313" key="4">
    <source>
        <dbReference type="EMBL" id="ETW93609.1"/>
    </source>
</evidence>
<accession>W4L6S7</accession>
<dbReference type="GO" id="GO:0016747">
    <property type="term" value="F:acyltransferase activity, transferring groups other than amino-acyl groups"/>
    <property type="evidence" value="ECO:0007669"/>
    <property type="project" value="InterPro"/>
</dbReference>
<keyword evidence="5" id="KW-1185">Reference proteome</keyword>
<keyword evidence="1" id="KW-0808">Transferase</keyword>
<evidence type="ECO:0000256" key="1">
    <source>
        <dbReference type="ARBA" id="ARBA00022679"/>
    </source>
</evidence>
<dbReference type="Gene3D" id="3.40.630.30">
    <property type="match status" value="1"/>
</dbReference>
<dbReference type="Proteomes" id="UP000019140">
    <property type="component" value="Unassembled WGS sequence"/>
</dbReference>
<dbReference type="InterPro" id="IPR000182">
    <property type="entry name" value="GNAT_dom"/>
</dbReference>
<evidence type="ECO:0000259" key="3">
    <source>
        <dbReference type="PROSITE" id="PS51186"/>
    </source>
</evidence>
<dbReference type="CDD" id="cd04301">
    <property type="entry name" value="NAT_SF"/>
    <property type="match status" value="1"/>
</dbReference>
<dbReference type="InterPro" id="IPR050832">
    <property type="entry name" value="Bact_Acetyltransf"/>
</dbReference>
<dbReference type="PANTHER" id="PTHR43877">
    <property type="entry name" value="AMINOALKYLPHOSPHONATE N-ACETYLTRANSFERASE-RELATED-RELATED"/>
    <property type="match status" value="1"/>
</dbReference>
<organism evidence="4 5">
    <name type="scientific">Candidatus Entotheonella gemina</name>
    <dbReference type="NCBI Taxonomy" id="1429439"/>
    <lineage>
        <taxon>Bacteria</taxon>
        <taxon>Pseudomonadati</taxon>
        <taxon>Nitrospinota/Tectimicrobiota group</taxon>
        <taxon>Candidatus Tectimicrobiota</taxon>
        <taxon>Candidatus Entotheonellia</taxon>
        <taxon>Candidatus Entotheonellales</taxon>
        <taxon>Candidatus Entotheonellaceae</taxon>
        <taxon>Candidatus Entotheonella</taxon>
    </lineage>
</organism>
<dbReference type="AlphaFoldDB" id="W4L6S7"/>
<proteinExistence type="predicted"/>
<dbReference type="HOGENOM" id="CLU_013985_34_10_7"/>
<comment type="caution">
    <text evidence="4">The sequence shown here is derived from an EMBL/GenBank/DDBJ whole genome shotgun (WGS) entry which is preliminary data.</text>
</comment>
<gene>
    <name evidence="4" type="ORF">ETSY2_51130</name>
</gene>
<name>W4L6S7_9BACT</name>
<keyword evidence="2" id="KW-0012">Acyltransferase</keyword>
<reference evidence="4 5" key="1">
    <citation type="journal article" date="2014" name="Nature">
        <title>An environmental bacterial taxon with a large and distinct metabolic repertoire.</title>
        <authorList>
            <person name="Wilson M.C."/>
            <person name="Mori T."/>
            <person name="Ruckert C."/>
            <person name="Uria A.R."/>
            <person name="Helf M.J."/>
            <person name="Takada K."/>
            <person name="Gernert C."/>
            <person name="Steffens U.A."/>
            <person name="Heycke N."/>
            <person name="Schmitt S."/>
            <person name="Rinke C."/>
            <person name="Helfrich E.J."/>
            <person name="Brachmann A.O."/>
            <person name="Gurgui C."/>
            <person name="Wakimoto T."/>
            <person name="Kracht M."/>
            <person name="Crusemann M."/>
            <person name="Hentschel U."/>
            <person name="Abe I."/>
            <person name="Matsunaga S."/>
            <person name="Kalinowski J."/>
            <person name="Takeyama H."/>
            <person name="Piel J."/>
        </authorList>
    </citation>
    <scope>NUCLEOTIDE SEQUENCE [LARGE SCALE GENOMIC DNA]</scope>
    <source>
        <strain evidence="5">TSY2</strain>
    </source>
</reference>
<evidence type="ECO:0000313" key="5">
    <source>
        <dbReference type="Proteomes" id="UP000019140"/>
    </source>
</evidence>
<dbReference type="SUPFAM" id="SSF55729">
    <property type="entry name" value="Acyl-CoA N-acyltransferases (Nat)"/>
    <property type="match status" value="1"/>
</dbReference>
<feature type="domain" description="N-acetyltransferase" evidence="3">
    <location>
        <begin position="6"/>
        <end position="143"/>
    </location>
</feature>
<evidence type="ECO:0000256" key="2">
    <source>
        <dbReference type="ARBA" id="ARBA00023315"/>
    </source>
</evidence>
<protein>
    <recommendedName>
        <fullName evidence="3">N-acetyltransferase domain-containing protein</fullName>
    </recommendedName>
</protein>
<dbReference type="EMBL" id="AZHX01002613">
    <property type="protein sequence ID" value="ETW93609.1"/>
    <property type="molecule type" value="Genomic_DNA"/>
</dbReference>
<dbReference type="Pfam" id="PF00583">
    <property type="entry name" value="Acetyltransf_1"/>
    <property type="match status" value="1"/>
</dbReference>